<proteinExistence type="predicted"/>
<feature type="transmembrane region" description="Helical" evidence="1">
    <location>
        <begin position="145"/>
        <end position="169"/>
    </location>
</feature>
<evidence type="ECO:0000313" key="3">
    <source>
        <dbReference type="Proteomes" id="UP000008037"/>
    </source>
</evidence>
<keyword evidence="1" id="KW-0472">Membrane</keyword>
<reference evidence="2 3" key="1">
    <citation type="journal article" date="2012" name="Environ. Microbiol.">
        <title>The genome of the ammonia-oxidizing Candidatus Nitrososphaera gargensis: insights into metabolic versatility and environmental adaptations.</title>
        <authorList>
            <person name="Spang A."/>
            <person name="Poehlein A."/>
            <person name="Offre P."/>
            <person name="Zumbragel S."/>
            <person name="Haider S."/>
            <person name="Rychlik N."/>
            <person name="Nowka B."/>
            <person name="Schmeisser C."/>
            <person name="Lebedeva E.V."/>
            <person name="Rattei T."/>
            <person name="Bohm C."/>
            <person name="Schmid M."/>
            <person name="Galushko A."/>
            <person name="Hatzenpichler R."/>
            <person name="Weinmaier T."/>
            <person name="Daniel R."/>
            <person name="Schleper C."/>
            <person name="Spieck E."/>
            <person name="Streit W."/>
            <person name="Wagner M."/>
        </authorList>
    </citation>
    <scope>NUCLEOTIDE SEQUENCE [LARGE SCALE GENOMIC DNA]</scope>
    <source>
        <strain evidence="3">Ga9.2</strain>
    </source>
</reference>
<accession>K0IIV2</accession>
<protein>
    <submittedName>
        <fullName evidence="2">Uncharacterized protein</fullName>
    </submittedName>
</protein>
<name>K0IIV2_NITGG</name>
<dbReference type="KEGG" id="nga:Ngar_c20820"/>
<gene>
    <name evidence="2" type="ordered locus">Ngar_c20820</name>
</gene>
<dbReference type="BioCyc" id="CNIT1237085:G1324-2080-MONOMER"/>
<evidence type="ECO:0000313" key="2">
    <source>
        <dbReference type="EMBL" id="AFU59013.1"/>
    </source>
</evidence>
<dbReference type="GeneID" id="13795945"/>
<dbReference type="Proteomes" id="UP000008037">
    <property type="component" value="Chromosome"/>
</dbReference>
<dbReference type="EMBL" id="CP002408">
    <property type="protein sequence ID" value="AFU59013.1"/>
    <property type="molecule type" value="Genomic_DNA"/>
</dbReference>
<evidence type="ECO:0000256" key="1">
    <source>
        <dbReference type="SAM" id="Phobius"/>
    </source>
</evidence>
<sequence>MFVLPLSNGENFRFNPDPAAAVVIATTALPFMSALIFLVSARAVGKQGAASTAAGVVIGMNVLANIVPAYQFLGALLPWQLLAVIPAIVGADIAIHRTGPRAGMIVAGALIGVTFHIFNFPMLPMAFAELLGQPNETIGDILPSIYATLSQVTAVTAAPSVLAGIVGAIMGSKKIEVPQVNVAISR</sequence>
<feature type="transmembrane region" description="Helical" evidence="1">
    <location>
        <begin position="102"/>
        <end position="125"/>
    </location>
</feature>
<dbReference type="HOGENOM" id="CLU_1451451_0_0_2"/>
<dbReference type="RefSeq" id="WP_015019548.1">
    <property type="nucleotide sequence ID" value="NC_018719.1"/>
</dbReference>
<keyword evidence="1" id="KW-1133">Transmembrane helix</keyword>
<feature type="transmembrane region" description="Helical" evidence="1">
    <location>
        <begin position="20"/>
        <end position="41"/>
    </location>
</feature>
<feature type="transmembrane region" description="Helical" evidence="1">
    <location>
        <begin position="48"/>
        <end position="70"/>
    </location>
</feature>
<keyword evidence="1" id="KW-0812">Transmembrane</keyword>
<feature type="transmembrane region" description="Helical" evidence="1">
    <location>
        <begin position="76"/>
        <end position="95"/>
    </location>
</feature>
<keyword evidence="3" id="KW-1185">Reference proteome</keyword>
<organism evidence="2 3">
    <name type="scientific">Nitrososphaera gargensis (strain Ga9.2)</name>
    <dbReference type="NCBI Taxonomy" id="1237085"/>
    <lineage>
        <taxon>Archaea</taxon>
        <taxon>Nitrososphaerota</taxon>
        <taxon>Nitrososphaeria</taxon>
        <taxon>Nitrososphaerales</taxon>
        <taxon>Nitrososphaeraceae</taxon>
        <taxon>Nitrososphaera</taxon>
    </lineage>
</organism>
<dbReference type="InParanoid" id="K0IIV2"/>
<dbReference type="AlphaFoldDB" id="K0IIV2"/>